<reference evidence="1 2" key="1">
    <citation type="submission" date="2018-09" db="EMBL/GenBank/DDBJ databases">
        <title>Genomic investigation of the strawberry pathogen Phytophthora fragariae indicates pathogenicity is determined by transcriptional variation in three key races.</title>
        <authorList>
            <person name="Adams T.M."/>
            <person name="Armitage A.D."/>
            <person name="Sobczyk M.K."/>
            <person name="Bates H.J."/>
            <person name="Dunwell J.M."/>
            <person name="Nellist C.F."/>
            <person name="Harrison R.J."/>
        </authorList>
    </citation>
    <scope>NUCLEOTIDE SEQUENCE [LARGE SCALE GENOMIC DNA]</scope>
    <source>
        <strain evidence="1 2">ONT-3</strain>
    </source>
</reference>
<dbReference type="EMBL" id="QXFX01004888">
    <property type="protein sequence ID" value="KAE9062436.1"/>
    <property type="molecule type" value="Genomic_DNA"/>
</dbReference>
<accession>A0A6G0JP66</accession>
<protein>
    <submittedName>
        <fullName evidence="1">Uncharacterized protein</fullName>
    </submittedName>
</protein>
<gene>
    <name evidence="1" type="ORF">PF010_g29405</name>
</gene>
<evidence type="ECO:0000313" key="2">
    <source>
        <dbReference type="Proteomes" id="UP000488956"/>
    </source>
</evidence>
<proteinExistence type="predicted"/>
<dbReference type="Proteomes" id="UP000488956">
    <property type="component" value="Unassembled WGS sequence"/>
</dbReference>
<organism evidence="1 2">
    <name type="scientific">Phytophthora fragariae</name>
    <dbReference type="NCBI Taxonomy" id="53985"/>
    <lineage>
        <taxon>Eukaryota</taxon>
        <taxon>Sar</taxon>
        <taxon>Stramenopiles</taxon>
        <taxon>Oomycota</taxon>
        <taxon>Peronosporomycetes</taxon>
        <taxon>Peronosporales</taxon>
        <taxon>Peronosporaceae</taxon>
        <taxon>Phytophthora</taxon>
    </lineage>
</organism>
<evidence type="ECO:0000313" key="1">
    <source>
        <dbReference type="EMBL" id="KAE9062436.1"/>
    </source>
</evidence>
<sequence length="97" mass="11192">MLVEPIHDLFAVAFKETTRLVLKRGRPSATGPTTVMQTHCRATDHEHWRQGNAVSWKATPYYESGARAWENSIGHFNLRVEDMLVRESILPQTDRSW</sequence>
<name>A0A6G0JP66_9STRA</name>
<comment type="caution">
    <text evidence="1">The sequence shown here is derived from an EMBL/GenBank/DDBJ whole genome shotgun (WGS) entry which is preliminary data.</text>
</comment>
<dbReference type="AlphaFoldDB" id="A0A6G0JP66"/>